<dbReference type="PANTHER" id="PTHR43513">
    <property type="entry name" value="DIHYDROOROTATE DEHYDROGENASE B (NAD(+)), ELECTRON TRANSFER SUBUNIT"/>
    <property type="match status" value="1"/>
</dbReference>
<sequence>MSYKIVEKKQLNDVVYLMDIEAPRVARAANPGQFIIVIIDEKGERVPLTIADYDVERGTVSIVFQVVGDSSTKLSKLDAGDSVADFVGPLGQPSEFIHEDIEALKKKKIVFIAGGVGAAPVYPQVRWMHEHGIDVDVIIGARSKDIVIFEDKMRTVSDNVYMCTDDGTYGFHGNVTMLLEDLVNNQGKKYDEAIIIGPMIMMKFACMSTKKLNIPTTVSLNTIMVDGTGMCGACRVRIGDEIKFACVDGPEFDGWKVNFDEAMKRQQMFKTEEGKKALRKSDGATHSSPDCQIGGAH</sequence>
<keyword evidence="2" id="KW-0479">Metal-binding</keyword>
<dbReference type="RefSeq" id="WP_106776635.1">
    <property type="nucleotide sequence ID" value="NZ_JBGGGQ010000001.1"/>
</dbReference>
<evidence type="ECO:0000313" key="6">
    <source>
        <dbReference type="Proteomes" id="UP000241434"/>
    </source>
</evidence>
<protein>
    <submittedName>
        <fullName evidence="5">NAD-binding oxidoreductase</fullName>
    </submittedName>
</protein>
<dbReference type="OrthoDB" id="9778346at2"/>
<evidence type="ECO:0000259" key="4">
    <source>
        <dbReference type="PROSITE" id="PS51384"/>
    </source>
</evidence>
<comment type="cofactor">
    <cofactor evidence="2">
        <name>[2Fe-2S] cluster</name>
        <dbReference type="ChEBI" id="CHEBI:190135"/>
    </cofactor>
    <text evidence="2">Binds 1 [2Fe-2S] cluster per subunit.</text>
</comment>
<feature type="compositionally biased region" description="Basic and acidic residues" evidence="3">
    <location>
        <begin position="274"/>
        <end position="283"/>
    </location>
</feature>
<evidence type="ECO:0000256" key="1">
    <source>
        <dbReference type="PIRSR" id="PIRSR006816-1"/>
    </source>
</evidence>
<dbReference type="InterPro" id="IPR050353">
    <property type="entry name" value="PyrK_electron_transfer"/>
</dbReference>
<dbReference type="InterPro" id="IPR019480">
    <property type="entry name" value="Dihydroorotate_DH_Fe-S-bd"/>
</dbReference>
<dbReference type="CDD" id="cd06219">
    <property type="entry name" value="DHOD_e_trans_like1"/>
    <property type="match status" value="1"/>
</dbReference>
<name>A0A2P7Q1Q3_9FIRM</name>
<dbReference type="Pfam" id="PF10418">
    <property type="entry name" value="DHODB_Fe-S_bind"/>
    <property type="match status" value="1"/>
</dbReference>
<evidence type="ECO:0000256" key="2">
    <source>
        <dbReference type="PIRSR" id="PIRSR006816-2"/>
    </source>
</evidence>
<dbReference type="GO" id="GO:0016491">
    <property type="term" value="F:oxidoreductase activity"/>
    <property type="evidence" value="ECO:0007669"/>
    <property type="project" value="InterPro"/>
</dbReference>
<feature type="binding site" evidence="2">
    <location>
        <position position="231"/>
    </location>
    <ligand>
        <name>[2Fe-2S] cluster</name>
        <dbReference type="ChEBI" id="CHEBI:190135"/>
    </ligand>
</feature>
<dbReference type="InterPro" id="IPR017927">
    <property type="entry name" value="FAD-bd_FR_type"/>
</dbReference>
<evidence type="ECO:0000256" key="3">
    <source>
        <dbReference type="SAM" id="MobiDB-lite"/>
    </source>
</evidence>
<dbReference type="AlphaFoldDB" id="A0A2P7Q1Q3"/>
<dbReference type="Proteomes" id="UP000241434">
    <property type="component" value="Unassembled WGS sequence"/>
</dbReference>
<dbReference type="InterPro" id="IPR017938">
    <property type="entry name" value="Riboflavin_synthase-like_b-brl"/>
</dbReference>
<dbReference type="GO" id="GO:0050660">
    <property type="term" value="F:flavin adenine dinucleotide binding"/>
    <property type="evidence" value="ECO:0007669"/>
    <property type="project" value="InterPro"/>
</dbReference>
<dbReference type="GO" id="GO:0046872">
    <property type="term" value="F:metal ion binding"/>
    <property type="evidence" value="ECO:0007669"/>
    <property type="project" value="UniProtKB-KW"/>
</dbReference>
<keyword evidence="2" id="KW-0408">Iron</keyword>
<dbReference type="EMBL" id="JYGE01000003">
    <property type="protein sequence ID" value="PSJ31877.1"/>
    <property type="molecule type" value="Genomic_DNA"/>
</dbReference>
<dbReference type="Gene3D" id="2.40.30.10">
    <property type="entry name" value="Translation factors"/>
    <property type="match status" value="1"/>
</dbReference>
<proteinExistence type="predicted"/>
<accession>A0A2P7Q1Q3</accession>
<dbReference type="GO" id="GO:0006221">
    <property type="term" value="P:pyrimidine nucleotide biosynthetic process"/>
    <property type="evidence" value="ECO:0007669"/>
    <property type="project" value="InterPro"/>
</dbReference>
<comment type="cofactor">
    <cofactor evidence="1">
        <name>FAD</name>
        <dbReference type="ChEBI" id="CHEBI:57692"/>
    </cofactor>
    <text evidence="1">Binds 1 FAD per subunit.</text>
</comment>
<evidence type="ECO:0000313" key="5">
    <source>
        <dbReference type="EMBL" id="PSJ31877.1"/>
    </source>
</evidence>
<feature type="binding site" evidence="2">
    <location>
        <position position="234"/>
    </location>
    <ligand>
        <name>[2Fe-2S] cluster</name>
        <dbReference type="ChEBI" id="CHEBI:190135"/>
    </ligand>
</feature>
<dbReference type="NCBIfam" id="NF004862">
    <property type="entry name" value="PRK06222.1"/>
    <property type="match status" value="1"/>
</dbReference>
<keyword evidence="1" id="KW-0274">FAD</keyword>
<dbReference type="PANTHER" id="PTHR43513:SF3">
    <property type="entry name" value="DIHYDROOROTATE DEHYDROGENASE B (NAD(+)), ELECTRON TRANSFER SUBUNIT-RELATED"/>
    <property type="match status" value="1"/>
</dbReference>
<feature type="binding site" evidence="1">
    <location>
        <begin position="63"/>
        <end position="65"/>
    </location>
    <ligand>
        <name>FAD</name>
        <dbReference type="ChEBI" id="CHEBI:57692"/>
    </ligand>
</feature>
<organism evidence="5 6">
    <name type="scientific">Peptostreptococcus russellii</name>
    <dbReference type="NCBI Taxonomy" id="215200"/>
    <lineage>
        <taxon>Bacteria</taxon>
        <taxon>Bacillati</taxon>
        <taxon>Bacillota</taxon>
        <taxon>Clostridia</taxon>
        <taxon>Peptostreptococcales</taxon>
        <taxon>Peptostreptococcaceae</taxon>
        <taxon>Peptostreptococcus</taxon>
    </lineage>
</organism>
<keyword evidence="2" id="KW-0411">Iron-sulfur</keyword>
<keyword evidence="1" id="KW-0285">Flavoprotein</keyword>
<dbReference type="Gene3D" id="3.40.50.80">
    <property type="entry name" value="Nucleotide-binding domain of ferredoxin-NADP reductase (FNR) module"/>
    <property type="match status" value="1"/>
</dbReference>
<dbReference type="GO" id="GO:0051537">
    <property type="term" value="F:2 iron, 2 sulfur cluster binding"/>
    <property type="evidence" value="ECO:0007669"/>
    <property type="project" value="UniProtKB-KW"/>
</dbReference>
<dbReference type="SUPFAM" id="SSF63380">
    <property type="entry name" value="Riboflavin synthase domain-like"/>
    <property type="match status" value="1"/>
</dbReference>
<feature type="domain" description="FAD-binding FR-type" evidence="4">
    <location>
        <begin position="1"/>
        <end position="96"/>
    </location>
</feature>
<dbReference type="PROSITE" id="PS51384">
    <property type="entry name" value="FAD_FR"/>
    <property type="match status" value="1"/>
</dbReference>
<comment type="caution">
    <text evidence="5">The sequence shown here is derived from an EMBL/GenBank/DDBJ whole genome shotgun (WGS) entry which is preliminary data.</text>
</comment>
<feature type="binding site" evidence="2">
    <location>
        <position position="246"/>
    </location>
    <ligand>
        <name>[2Fe-2S] cluster</name>
        <dbReference type="ChEBI" id="CHEBI:190135"/>
    </ligand>
</feature>
<reference evidence="5" key="1">
    <citation type="thesis" date="2015" institute="Rutgers" country="The State University of New Jersey, 14 College Farm Rd., New Brunswick, NJ, USA">
        <title>Ammonia toxicity in bacteria and its implications for treatment of and resource recovery from highly nitrogenous organic wastes.</title>
        <authorList>
            <person name="Luther A.K."/>
        </authorList>
    </citation>
    <scope>NUCLEOTIDE SEQUENCE</scope>
    <source>
        <strain evidence="5">RT-10B</strain>
    </source>
</reference>
<dbReference type="SUPFAM" id="SSF52343">
    <property type="entry name" value="Ferredoxin reductase-like, C-terminal NADP-linked domain"/>
    <property type="match status" value="1"/>
</dbReference>
<dbReference type="InterPro" id="IPR012165">
    <property type="entry name" value="Cyt_c3_hydrogenase_gsu"/>
</dbReference>
<gene>
    <name evidence="5" type="ORF">UF10_04520</name>
</gene>
<dbReference type="InterPro" id="IPR039261">
    <property type="entry name" value="FNR_nucleotide-bd"/>
</dbReference>
<dbReference type="PIRSF" id="PIRSF006816">
    <property type="entry name" value="Cyc3_hyd_g"/>
    <property type="match status" value="1"/>
</dbReference>
<keyword evidence="2" id="KW-0001">2Fe-2S</keyword>
<keyword evidence="6" id="KW-1185">Reference proteome</keyword>
<feature type="region of interest" description="Disordered" evidence="3">
    <location>
        <begin position="274"/>
        <end position="297"/>
    </location>
</feature>